<feature type="transmembrane region" description="Helical" evidence="7">
    <location>
        <begin position="270"/>
        <end position="296"/>
    </location>
</feature>
<feature type="transmembrane region" description="Helical" evidence="7">
    <location>
        <begin position="164"/>
        <end position="196"/>
    </location>
</feature>
<evidence type="ECO:0000256" key="4">
    <source>
        <dbReference type="ARBA" id="ARBA00022989"/>
    </source>
</evidence>
<dbReference type="PANTHER" id="PTHR14255:SF48">
    <property type="entry name" value="SULFITE EXPORTER TAUE_SAFE FAMILY PROTEIN 3-LIKE"/>
    <property type="match status" value="1"/>
</dbReference>
<evidence type="ECO:0000256" key="5">
    <source>
        <dbReference type="ARBA" id="ARBA00023136"/>
    </source>
</evidence>
<feature type="transmembrane region" description="Helical" evidence="7">
    <location>
        <begin position="385"/>
        <end position="414"/>
    </location>
</feature>
<sequence length="528" mass="57095">MAVAGSKWRGLSLRLIGATLTASLSIASMVVITEARLKEQVSGVQDISPQVEPGLLMRVLNFLWQKGEYGYTHVWPEMSFGWRIVVGTIIGFFGAAFGSVGGVGGGGIFVPMLTLIIGFDAKSSTAISKCMITGAAASTVYYNLKLRHPTLDLPIIDYDLALLFQPMLVLGISIGVACNVIFADWMITILLIILFIGTSTKAFLKGVETWKKETILKQEAARILESTGDDSEEVEYRPLPGGPSGGGEAENKEPKKEEVSIIENVYWKELGLLFAVWCAILALEIAKVLAFSLFIFTKLPSLMSLNDDENFTLMATELHNNLFDGILGAEPLTGTMTTEIICFIFFPGIPVAVGVSSYEAVGLYKGRRKIASKGETATNWRAHQLVLYCVCGVLAGVVGGLLGLGGGFILGPLFLELGIPPQVSSATATFAMTFSASMSVVEYYLLKRFPVPYALYFVAVATVAAFVGQFVVRKLINLLGRASLIIFILSFTIFVSAITLGGEGIANMIEKIEHHEYMGFDDLCSYQA</sequence>
<dbReference type="InterPro" id="IPR002781">
    <property type="entry name" value="TM_pro_TauE-like"/>
</dbReference>
<keyword evidence="5 7" id="KW-0472">Membrane</keyword>
<name>A0A835N1L3_9ROSI</name>
<evidence type="ECO:0000256" key="2">
    <source>
        <dbReference type="ARBA" id="ARBA00009142"/>
    </source>
</evidence>
<feature type="transmembrane region" description="Helical" evidence="7">
    <location>
        <begin position="340"/>
        <end position="364"/>
    </location>
</feature>
<dbReference type="Proteomes" id="UP000657918">
    <property type="component" value="Unassembled WGS sequence"/>
</dbReference>
<feature type="transmembrane region" description="Helical" evidence="7">
    <location>
        <begin position="453"/>
        <end position="472"/>
    </location>
</feature>
<feature type="transmembrane region" description="Helical" evidence="7">
    <location>
        <begin position="12"/>
        <end position="32"/>
    </location>
</feature>
<evidence type="ECO:0000313" key="9">
    <source>
        <dbReference type="Proteomes" id="UP000657918"/>
    </source>
</evidence>
<feature type="transmembrane region" description="Helical" evidence="7">
    <location>
        <begin position="426"/>
        <end position="446"/>
    </location>
</feature>
<evidence type="ECO:0000256" key="6">
    <source>
        <dbReference type="SAM" id="MobiDB-lite"/>
    </source>
</evidence>
<feature type="transmembrane region" description="Helical" evidence="7">
    <location>
        <begin position="84"/>
        <end position="114"/>
    </location>
</feature>
<accession>A0A835N1L3</accession>
<keyword evidence="3 7" id="KW-0812">Transmembrane</keyword>
<evidence type="ECO:0000256" key="7">
    <source>
        <dbReference type="SAM" id="Phobius"/>
    </source>
</evidence>
<protein>
    <recommendedName>
        <fullName evidence="10">Sulfite exporter TauE/SafE family protein</fullName>
    </recommendedName>
</protein>
<dbReference type="EMBL" id="JADGMS010000003">
    <property type="protein sequence ID" value="KAF9685175.1"/>
    <property type="molecule type" value="Genomic_DNA"/>
</dbReference>
<feature type="transmembrane region" description="Helical" evidence="7">
    <location>
        <begin position="478"/>
        <end position="501"/>
    </location>
</feature>
<comment type="caution">
    <text evidence="8">The sequence shown here is derived from an EMBL/GenBank/DDBJ whole genome shotgun (WGS) entry which is preliminary data.</text>
</comment>
<evidence type="ECO:0000313" key="8">
    <source>
        <dbReference type="EMBL" id="KAF9685175.1"/>
    </source>
</evidence>
<keyword evidence="4 7" id="KW-1133">Transmembrane helix</keyword>
<dbReference type="GO" id="GO:0016567">
    <property type="term" value="P:protein ubiquitination"/>
    <property type="evidence" value="ECO:0007669"/>
    <property type="project" value="TreeGrafter"/>
</dbReference>
<dbReference type="AlphaFoldDB" id="A0A835N1L3"/>
<comment type="similarity">
    <text evidence="2">Belongs to the 4-toluene sulfonate uptake permease (TSUP) (TC 2.A.102) family.</text>
</comment>
<proteinExistence type="inferred from homology"/>
<dbReference type="OrthoDB" id="434519at2759"/>
<dbReference type="GO" id="GO:0016020">
    <property type="term" value="C:membrane"/>
    <property type="evidence" value="ECO:0007669"/>
    <property type="project" value="UniProtKB-SubCell"/>
</dbReference>
<dbReference type="Pfam" id="PF01925">
    <property type="entry name" value="TauE"/>
    <property type="match status" value="2"/>
</dbReference>
<evidence type="ECO:0000256" key="1">
    <source>
        <dbReference type="ARBA" id="ARBA00004141"/>
    </source>
</evidence>
<dbReference type="PANTHER" id="PTHR14255">
    <property type="entry name" value="CEREBLON"/>
    <property type="match status" value="1"/>
</dbReference>
<reference evidence="8 9" key="1">
    <citation type="submission" date="2020-10" db="EMBL/GenBank/DDBJ databases">
        <title>Plant Genome Project.</title>
        <authorList>
            <person name="Zhang R.-G."/>
        </authorList>
    </citation>
    <scope>NUCLEOTIDE SEQUENCE [LARGE SCALE GENOMIC DNA]</scope>
    <source>
        <strain evidence="8">FAFU-HL-1</strain>
        <tissue evidence="8">Leaf</tissue>
    </source>
</reference>
<evidence type="ECO:0008006" key="10">
    <source>
        <dbReference type="Google" id="ProtNLM"/>
    </source>
</evidence>
<comment type="subcellular location">
    <subcellularLocation>
        <location evidence="1">Membrane</location>
        <topology evidence="1">Multi-pass membrane protein</topology>
    </subcellularLocation>
</comment>
<organism evidence="8 9">
    <name type="scientific">Salix dunnii</name>
    <dbReference type="NCBI Taxonomy" id="1413687"/>
    <lineage>
        <taxon>Eukaryota</taxon>
        <taxon>Viridiplantae</taxon>
        <taxon>Streptophyta</taxon>
        <taxon>Embryophyta</taxon>
        <taxon>Tracheophyta</taxon>
        <taxon>Spermatophyta</taxon>
        <taxon>Magnoliopsida</taxon>
        <taxon>eudicotyledons</taxon>
        <taxon>Gunneridae</taxon>
        <taxon>Pentapetalae</taxon>
        <taxon>rosids</taxon>
        <taxon>fabids</taxon>
        <taxon>Malpighiales</taxon>
        <taxon>Salicaceae</taxon>
        <taxon>Saliceae</taxon>
        <taxon>Salix</taxon>
    </lineage>
</organism>
<feature type="region of interest" description="Disordered" evidence="6">
    <location>
        <begin position="227"/>
        <end position="255"/>
    </location>
</feature>
<evidence type="ECO:0000256" key="3">
    <source>
        <dbReference type="ARBA" id="ARBA00022692"/>
    </source>
</evidence>
<dbReference type="GO" id="GO:0031464">
    <property type="term" value="C:Cul4A-RING E3 ubiquitin ligase complex"/>
    <property type="evidence" value="ECO:0007669"/>
    <property type="project" value="TreeGrafter"/>
</dbReference>
<keyword evidence="9" id="KW-1185">Reference proteome</keyword>
<gene>
    <name evidence="8" type="ORF">SADUNF_Sadunf03G0027100</name>
</gene>